<proteinExistence type="predicted"/>
<dbReference type="InterPro" id="IPR001012">
    <property type="entry name" value="UBX_dom"/>
</dbReference>
<dbReference type="Gene3D" id="3.10.20.90">
    <property type="entry name" value="Phosphatidylinositol 3-kinase Catalytic Subunit, Chain A, domain 1"/>
    <property type="match status" value="1"/>
</dbReference>
<dbReference type="Pfam" id="PF00789">
    <property type="entry name" value="UBX"/>
    <property type="match status" value="1"/>
</dbReference>
<evidence type="ECO:0000259" key="2">
    <source>
        <dbReference type="PROSITE" id="PS50033"/>
    </source>
</evidence>
<protein>
    <recommendedName>
        <fullName evidence="2">UBX domain-containing protein</fullName>
    </recommendedName>
</protein>
<dbReference type="OrthoDB" id="1026733at2759"/>
<feature type="region of interest" description="Disordered" evidence="1">
    <location>
        <begin position="1"/>
        <end position="34"/>
    </location>
</feature>
<keyword evidence="4" id="KW-1185">Reference proteome</keyword>
<dbReference type="InterPro" id="IPR029071">
    <property type="entry name" value="Ubiquitin-like_domsf"/>
</dbReference>
<dbReference type="GO" id="GO:0043130">
    <property type="term" value="F:ubiquitin binding"/>
    <property type="evidence" value="ECO:0007669"/>
    <property type="project" value="TreeGrafter"/>
</dbReference>
<evidence type="ECO:0000313" key="4">
    <source>
        <dbReference type="Proteomes" id="UP000194236"/>
    </source>
</evidence>
<dbReference type="Proteomes" id="UP000194236">
    <property type="component" value="Unassembled WGS sequence"/>
</dbReference>
<dbReference type="GO" id="GO:0005783">
    <property type="term" value="C:endoplasmic reticulum"/>
    <property type="evidence" value="ECO:0007669"/>
    <property type="project" value="TreeGrafter"/>
</dbReference>
<dbReference type="GO" id="GO:0036503">
    <property type="term" value="P:ERAD pathway"/>
    <property type="evidence" value="ECO:0007669"/>
    <property type="project" value="TreeGrafter"/>
</dbReference>
<evidence type="ECO:0000256" key="1">
    <source>
        <dbReference type="SAM" id="MobiDB-lite"/>
    </source>
</evidence>
<feature type="non-terminal residue" evidence="3">
    <location>
        <position position="1"/>
    </location>
</feature>
<dbReference type="InterPro" id="IPR050730">
    <property type="entry name" value="UBX_domain-protein"/>
</dbReference>
<dbReference type="SUPFAM" id="SSF54236">
    <property type="entry name" value="Ubiquitin-like"/>
    <property type="match status" value="1"/>
</dbReference>
<sequence length="149" mass="17938">QEKERRKREEREKIEQEERIERQKQQAEEERKQRISDLKKTLLKEISPEPDAEQSDAWRIMFKLPNGTRLERRFFRNDPVKYLYYYVFCKEMELINFKLRTNFPTCDLPGHSPSIDDNGLSNTTSDMNLPLEKCNLDNNIVLFVHDLDS</sequence>
<dbReference type="PANTHER" id="PTHR23322:SF1">
    <property type="entry name" value="FAS-ASSOCIATED FACTOR 2"/>
    <property type="match status" value="1"/>
</dbReference>
<name>A0A1Y3B4Y2_EURMA</name>
<organism evidence="3 4">
    <name type="scientific">Euroglyphus maynei</name>
    <name type="common">Mayne's house dust mite</name>
    <dbReference type="NCBI Taxonomy" id="6958"/>
    <lineage>
        <taxon>Eukaryota</taxon>
        <taxon>Metazoa</taxon>
        <taxon>Ecdysozoa</taxon>
        <taxon>Arthropoda</taxon>
        <taxon>Chelicerata</taxon>
        <taxon>Arachnida</taxon>
        <taxon>Acari</taxon>
        <taxon>Acariformes</taxon>
        <taxon>Sarcoptiformes</taxon>
        <taxon>Astigmata</taxon>
        <taxon>Psoroptidia</taxon>
        <taxon>Analgoidea</taxon>
        <taxon>Pyroglyphidae</taxon>
        <taxon>Pyroglyphinae</taxon>
        <taxon>Euroglyphus</taxon>
    </lineage>
</organism>
<dbReference type="CDD" id="cd16120">
    <property type="entry name" value="UBX_UBXN3B"/>
    <property type="match status" value="1"/>
</dbReference>
<reference evidence="3 4" key="1">
    <citation type="submission" date="2017-03" db="EMBL/GenBank/DDBJ databases">
        <title>Genome Survey of Euroglyphus maynei.</title>
        <authorList>
            <person name="Arlian L.G."/>
            <person name="Morgan M.S."/>
            <person name="Rider S.D."/>
        </authorList>
    </citation>
    <scope>NUCLEOTIDE SEQUENCE [LARGE SCALE GENOMIC DNA]</scope>
    <source>
        <strain evidence="3">Arlian Lab</strain>
        <tissue evidence="3">Whole body</tissue>
    </source>
</reference>
<dbReference type="PROSITE" id="PS50033">
    <property type="entry name" value="UBX"/>
    <property type="match status" value="1"/>
</dbReference>
<accession>A0A1Y3B4Y2</accession>
<evidence type="ECO:0000313" key="3">
    <source>
        <dbReference type="EMBL" id="OTF75247.1"/>
    </source>
</evidence>
<dbReference type="PANTHER" id="PTHR23322">
    <property type="entry name" value="FAS-ASSOCIATED PROTEIN"/>
    <property type="match status" value="1"/>
</dbReference>
<gene>
    <name evidence="3" type="ORF">BLA29_012641</name>
</gene>
<dbReference type="EMBL" id="MUJZ01042857">
    <property type="protein sequence ID" value="OTF75247.1"/>
    <property type="molecule type" value="Genomic_DNA"/>
</dbReference>
<dbReference type="AlphaFoldDB" id="A0A1Y3B4Y2"/>
<comment type="caution">
    <text evidence="3">The sequence shown here is derived from an EMBL/GenBank/DDBJ whole genome shotgun (WGS) entry which is preliminary data.</text>
</comment>
<feature type="domain" description="UBX" evidence="2">
    <location>
        <begin position="53"/>
        <end position="144"/>
    </location>
</feature>